<name>A0AAU7UFB7_9DEIO</name>
<keyword evidence="3 7" id="KW-0418">Kinase</keyword>
<evidence type="ECO:0000256" key="3">
    <source>
        <dbReference type="ARBA" id="ARBA00022777"/>
    </source>
</evidence>
<dbReference type="PANTHER" id="PTHR43289:SF6">
    <property type="entry name" value="SERINE_THREONINE-PROTEIN KINASE NEKL-3"/>
    <property type="match status" value="1"/>
</dbReference>
<evidence type="ECO:0000313" key="7">
    <source>
        <dbReference type="EMBL" id="XBV87185.1"/>
    </source>
</evidence>
<dbReference type="InterPro" id="IPR008271">
    <property type="entry name" value="Ser/Thr_kinase_AS"/>
</dbReference>
<dbReference type="InterPro" id="IPR011009">
    <property type="entry name" value="Kinase-like_dom_sf"/>
</dbReference>
<keyword evidence="2 5" id="KW-0547">Nucleotide-binding</keyword>
<dbReference type="EC" id="2.7.11.1" evidence="7"/>
<dbReference type="InterPro" id="IPR017441">
    <property type="entry name" value="Protein_kinase_ATP_BS"/>
</dbReference>
<dbReference type="RefSeq" id="WP_350245320.1">
    <property type="nucleotide sequence ID" value="NZ_CP158299.1"/>
</dbReference>
<evidence type="ECO:0000256" key="1">
    <source>
        <dbReference type="ARBA" id="ARBA00022679"/>
    </source>
</evidence>
<keyword evidence="1 7" id="KW-0808">Transferase</keyword>
<dbReference type="SMART" id="SM00220">
    <property type="entry name" value="S_TKc"/>
    <property type="match status" value="1"/>
</dbReference>
<dbReference type="AlphaFoldDB" id="A0AAU7UFB7"/>
<dbReference type="KEGG" id="dsc:ABOD76_20070"/>
<evidence type="ECO:0000256" key="5">
    <source>
        <dbReference type="PROSITE-ProRule" id="PRU10141"/>
    </source>
</evidence>
<sequence>MPLAGTLVDGLYQLVRPVGRGASSVVYFAVGRDGLPYAVKMFPPELQHHAAREFEHGNLLDHPRLARVLATTTVQGQPSLVLTFARGQVLQLRYQQRPALRFERRAFLLTLVHALDALAHLHALGLVHRDVKPENLIVDADGSAKLVDFDLSGPAFETFDSPVRIGTAAFLSPEAIRGEPLGPRSDLYGIGLLLHWGLYGELPGGDIGPANDPLEGLCRSLLHPDPQHRPASALQTRQLLLELASLPY</sequence>
<dbReference type="PROSITE" id="PS50011">
    <property type="entry name" value="PROTEIN_KINASE_DOM"/>
    <property type="match status" value="1"/>
</dbReference>
<dbReference type="GO" id="GO:0005524">
    <property type="term" value="F:ATP binding"/>
    <property type="evidence" value="ECO:0007669"/>
    <property type="project" value="UniProtKB-UniRule"/>
</dbReference>
<dbReference type="CDD" id="cd14014">
    <property type="entry name" value="STKc_PknB_like"/>
    <property type="match status" value="1"/>
</dbReference>
<feature type="domain" description="Protein kinase" evidence="6">
    <location>
        <begin position="12"/>
        <end position="248"/>
    </location>
</feature>
<organism evidence="7">
    <name type="scientific">Deinococcus sonorensis KR-87</name>
    <dbReference type="NCBI Taxonomy" id="694439"/>
    <lineage>
        <taxon>Bacteria</taxon>
        <taxon>Thermotogati</taxon>
        <taxon>Deinococcota</taxon>
        <taxon>Deinococci</taxon>
        <taxon>Deinococcales</taxon>
        <taxon>Deinococcaceae</taxon>
        <taxon>Deinococcus</taxon>
    </lineage>
</organism>
<dbReference type="InterPro" id="IPR000719">
    <property type="entry name" value="Prot_kinase_dom"/>
</dbReference>
<dbReference type="SUPFAM" id="SSF56112">
    <property type="entry name" value="Protein kinase-like (PK-like)"/>
    <property type="match status" value="1"/>
</dbReference>
<dbReference type="PROSITE" id="PS00107">
    <property type="entry name" value="PROTEIN_KINASE_ATP"/>
    <property type="match status" value="1"/>
</dbReference>
<dbReference type="EMBL" id="CP158299">
    <property type="protein sequence ID" value="XBV87185.1"/>
    <property type="molecule type" value="Genomic_DNA"/>
</dbReference>
<evidence type="ECO:0000256" key="4">
    <source>
        <dbReference type="ARBA" id="ARBA00022840"/>
    </source>
</evidence>
<reference evidence="7" key="1">
    <citation type="submission" date="2024-06" db="EMBL/GenBank/DDBJ databases">
        <title>Draft Genome Sequence of Deinococcus sonorensis Type Strain KR-87, a Biofilm Producing Representative of the Genus Deinococcus.</title>
        <authorList>
            <person name="Boren L.S."/>
            <person name="Grosso R.A."/>
            <person name="Hugenberg-Cox A.N."/>
            <person name="Hill J.T.E."/>
            <person name="Albert C.M."/>
            <person name="Tuohy J.M."/>
        </authorList>
    </citation>
    <scope>NUCLEOTIDE SEQUENCE</scope>
    <source>
        <strain evidence="7">KR-87</strain>
    </source>
</reference>
<dbReference type="Gene3D" id="1.10.510.10">
    <property type="entry name" value="Transferase(Phosphotransferase) domain 1"/>
    <property type="match status" value="1"/>
</dbReference>
<gene>
    <name evidence="7" type="ORF">ABOD76_20070</name>
</gene>
<protein>
    <submittedName>
        <fullName evidence="7">Serine/threonine-protein kinase</fullName>
        <ecNumber evidence="7">2.7.11.1</ecNumber>
    </submittedName>
</protein>
<dbReference type="PANTHER" id="PTHR43289">
    <property type="entry name" value="MITOGEN-ACTIVATED PROTEIN KINASE KINASE KINASE 20-RELATED"/>
    <property type="match status" value="1"/>
</dbReference>
<evidence type="ECO:0000259" key="6">
    <source>
        <dbReference type="PROSITE" id="PS50011"/>
    </source>
</evidence>
<evidence type="ECO:0000256" key="2">
    <source>
        <dbReference type="ARBA" id="ARBA00022741"/>
    </source>
</evidence>
<dbReference type="Pfam" id="PF00069">
    <property type="entry name" value="Pkinase"/>
    <property type="match status" value="1"/>
</dbReference>
<keyword evidence="4 5" id="KW-0067">ATP-binding</keyword>
<proteinExistence type="predicted"/>
<feature type="binding site" evidence="5">
    <location>
        <position position="40"/>
    </location>
    <ligand>
        <name>ATP</name>
        <dbReference type="ChEBI" id="CHEBI:30616"/>
    </ligand>
</feature>
<dbReference type="GO" id="GO:0004674">
    <property type="term" value="F:protein serine/threonine kinase activity"/>
    <property type="evidence" value="ECO:0007669"/>
    <property type="project" value="UniProtKB-EC"/>
</dbReference>
<dbReference type="PROSITE" id="PS00108">
    <property type="entry name" value="PROTEIN_KINASE_ST"/>
    <property type="match status" value="1"/>
</dbReference>
<accession>A0AAU7UFB7</accession>